<dbReference type="InterPro" id="IPR000873">
    <property type="entry name" value="AMP-dep_synth/lig_dom"/>
</dbReference>
<dbReference type="Pfam" id="PF00501">
    <property type="entry name" value="AMP-binding"/>
    <property type="match status" value="1"/>
</dbReference>
<dbReference type="AlphaFoldDB" id="A0A8B7YF07"/>
<name>A0A8B7YF07_ACAPL</name>
<evidence type="ECO:0000256" key="2">
    <source>
        <dbReference type="ARBA" id="ARBA00022598"/>
    </source>
</evidence>
<proteinExistence type="inferred from homology"/>
<dbReference type="NCBIfam" id="TIGR02188">
    <property type="entry name" value="Ac_CoA_lig_AcsA"/>
    <property type="match status" value="1"/>
</dbReference>
<sequence>MANPKGDSMNSSKFYYPNPEIQNGAHVRSMEQYRAMHKQSIEEPEVFWGNIAKDFHFERPPTEGKFLEYNFNVNDGPVFIKWMQGATTNVCYNVLDRHVKAGKGDKIAFYWEGNDPNDSSTITYGQLLKEVCKFANVLKGLGVKKGDCVAIYMPMIAELVVAMLACARLGIMHSIVFGGFSADSLAGRMMDAQSTVLVTSDGVFRGTKLVNLKQISDDAIDICKKASFVVKTVVLVRHLGPNTPTREIPSSDQGVKRPCMSLKTNFVEGRDHWWHDIMTGVSDECDPVWLEVEEPLFMLYTSGSTGKPKGVLHTQAGYMLYAATTFKYVFDYHEGDIYWCTADIGWITGHSYVVYGPMANGATSVMFEGIPTYPDAGRCWQITDKYKVNLFYTAPTLVRSLMKYGKEPVKKYSRKSLRVLGSVGEPMNPEAWLFYYHVIGDGRCAISDTFWQTETGGHTVTPLPGCTPMKPGAASFPFFGIDPAVVDEEGKELEGVCEGYLVFKKPWPGVMRTVYGDHERYERTYFRQFPGYYKTGDGCRRDEDGYFWITGRIDDMFNVSGHLLSTAEIEAALTEHPKCAEAAVVSYPHKTKGECCYCFITLIEGAEFTEQVIHELKELVRIKIGPFAAPDVLQNAPGLPKTRSGKIMRRVLRKIARNDRDLGDVSTMADSTVVDVLFNNRPDVEKWASLNNQVVL</sequence>
<accession>A0A8B7YF07</accession>
<reference evidence="10" key="1">
    <citation type="submission" date="2025-08" db="UniProtKB">
        <authorList>
            <consortium name="RefSeq"/>
        </authorList>
    </citation>
    <scope>IDENTIFICATION</scope>
</reference>
<dbReference type="FunFam" id="3.30.300.30:FF:000004">
    <property type="entry name" value="Acetyl-coenzyme A synthetase"/>
    <property type="match status" value="1"/>
</dbReference>
<organism evidence="9 10">
    <name type="scientific">Acanthaster planci</name>
    <name type="common">Crown-of-thorns starfish</name>
    <dbReference type="NCBI Taxonomy" id="133434"/>
    <lineage>
        <taxon>Eukaryota</taxon>
        <taxon>Metazoa</taxon>
        <taxon>Echinodermata</taxon>
        <taxon>Eleutherozoa</taxon>
        <taxon>Asterozoa</taxon>
        <taxon>Asteroidea</taxon>
        <taxon>Valvatacea</taxon>
        <taxon>Valvatida</taxon>
        <taxon>Acanthasteridae</taxon>
        <taxon>Acanthaster</taxon>
    </lineage>
</organism>
<comment type="similarity">
    <text evidence="1 5">Belongs to the ATP-dependent AMP-binding enzyme family.</text>
</comment>
<dbReference type="PANTHER" id="PTHR24095:SF244">
    <property type="entry name" value="ACETYL-COENZYME A SYNTHETASE"/>
    <property type="match status" value="1"/>
</dbReference>
<keyword evidence="3 5" id="KW-0547">Nucleotide-binding</keyword>
<dbReference type="SUPFAM" id="SSF56801">
    <property type="entry name" value="Acetyl-CoA synthetase-like"/>
    <property type="match status" value="1"/>
</dbReference>
<feature type="domain" description="AMP-dependent synthetase/ligase" evidence="6">
    <location>
        <begin position="101"/>
        <end position="513"/>
    </location>
</feature>
<dbReference type="GO" id="GO:0019427">
    <property type="term" value="P:acetyl-CoA biosynthetic process from acetate"/>
    <property type="evidence" value="ECO:0007669"/>
    <property type="project" value="InterPro"/>
</dbReference>
<evidence type="ECO:0000256" key="5">
    <source>
        <dbReference type="RuleBase" id="RU361147"/>
    </source>
</evidence>
<dbReference type="CDD" id="cd05966">
    <property type="entry name" value="ACS"/>
    <property type="match status" value="1"/>
</dbReference>
<comment type="catalytic activity">
    <reaction evidence="5">
        <text>acetate + ATP + CoA = acetyl-CoA + AMP + diphosphate</text>
        <dbReference type="Rhea" id="RHEA:23176"/>
        <dbReference type="ChEBI" id="CHEBI:30089"/>
        <dbReference type="ChEBI" id="CHEBI:30616"/>
        <dbReference type="ChEBI" id="CHEBI:33019"/>
        <dbReference type="ChEBI" id="CHEBI:57287"/>
        <dbReference type="ChEBI" id="CHEBI:57288"/>
        <dbReference type="ChEBI" id="CHEBI:456215"/>
        <dbReference type="EC" id="6.2.1.1"/>
    </reaction>
</comment>
<evidence type="ECO:0000256" key="3">
    <source>
        <dbReference type="ARBA" id="ARBA00022741"/>
    </source>
</evidence>
<dbReference type="GeneID" id="110979053"/>
<dbReference type="GO" id="GO:0016208">
    <property type="term" value="F:AMP binding"/>
    <property type="evidence" value="ECO:0007669"/>
    <property type="project" value="InterPro"/>
</dbReference>
<dbReference type="EC" id="6.2.1.1" evidence="5"/>
<dbReference type="FunFam" id="3.40.50.12780:FF:000001">
    <property type="entry name" value="Acetyl-coenzyme A synthetase"/>
    <property type="match status" value="1"/>
</dbReference>
<evidence type="ECO:0000313" key="10">
    <source>
        <dbReference type="RefSeq" id="XP_022090231.1"/>
    </source>
</evidence>
<feature type="domain" description="Acetyl-coenzyme A synthetase N-terminal" evidence="8">
    <location>
        <begin position="33"/>
        <end position="94"/>
    </location>
</feature>
<dbReference type="InterPro" id="IPR032387">
    <property type="entry name" value="ACAS_N"/>
</dbReference>
<dbReference type="Pfam" id="PF16177">
    <property type="entry name" value="ACAS_N"/>
    <property type="match status" value="1"/>
</dbReference>
<dbReference type="InterPro" id="IPR025110">
    <property type="entry name" value="AMP-bd_C"/>
</dbReference>
<dbReference type="Proteomes" id="UP000694845">
    <property type="component" value="Unplaced"/>
</dbReference>
<dbReference type="Gene3D" id="3.40.50.12780">
    <property type="entry name" value="N-terminal domain of ligase-like"/>
    <property type="match status" value="1"/>
</dbReference>
<keyword evidence="9" id="KW-1185">Reference proteome</keyword>
<evidence type="ECO:0000256" key="4">
    <source>
        <dbReference type="ARBA" id="ARBA00022840"/>
    </source>
</evidence>
<evidence type="ECO:0000259" key="8">
    <source>
        <dbReference type="Pfam" id="PF16177"/>
    </source>
</evidence>
<dbReference type="PROSITE" id="PS00455">
    <property type="entry name" value="AMP_BINDING"/>
    <property type="match status" value="1"/>
</dbReference>
<dbReference type="InterPro" id="IPR042099">
    <property type="entry name" value="ANL_N_sf"/>
</dbReference>
<dbReference type="Gene3D" id="3.30.300.30">
    <property type="match status" value="1"/>
</dbReference>
<dbReference type="OMA" id="MIGHYIT"/>
<dbReference type="Pfam" id="PF13193">
    <property type="entry name" value="AMP-binding_C"/>
    <property type="match status" value="1"/>
</dbReference>
<dbReference type="RefSeq" id="XP_022090231.1">
    <property type="nucleotide sequence ID" value="XM_022234539.1"/>
</dbReference>
<protein>
    <recommendedName>
        <fullName evidence="5">Acetyl-coenzyme A synthetase</fullName>
        <ecNumber evidence="5">6.2.1.1</ecNumber>
    </recommendedName>
</protein>
<dbReference type="PANTHER" id="PTHR24095">
    <property type="entry name" value="ACETYL-COENZYME A SYNTHETASE"/>
    <property type="match status" value="1"/>
</dbReference>
<dbReference type="GO" id="GO:0005524">
    <property type="term" value="F:ATP binding"/>
    <property type="evidence" value="ECO:0007669"/>
    <property type="project" value="UniProtKB-UniRule"/>
</dbReference>
<keyword evidence="4 5" id="KW-0067">ATP-binding</keyword>
<feature type="domain" description="AMP-binding enzyme C-terminal" evidence="7">
    <location>
        <begin position="568"/>
        <end position="646"/>
    </location>
</feature>
<dbReference type="InterPro" id="IPR045851">
    <property type="entry name" value="AMP-bd_C_sf"/>
</dbReference>
<dbReference type="InterPro" id="IPR020845">
    <property type="entry name" value="AMP-binding_CS"/>
</dbReference>
<evidence type="ECO:0000259" key="7">
    <source>
        <dbReference type="Pfam" id="PF13193"/>
    </source>
</evidence>
<dbReference type="GO" id="GO:0003987">
    <property type="term" value="F:acetate-CoA ligase activity"/>
    <property type="evidence" value="ECO:0007669"/>
    <property type="project" value="UniProtKB-UniRule"/>
</dbReference>
<dbReference type="NCBIfam" id="NF001208">
    <property type="entry name" value="PRK00174.1"/>
    <property type="match status" value="1"/>
</dbReference>
<dbReference type="KEGG" id="aplc:110979053"/>
<dbReference type="OrthoDB" id="1706066at2759"/>
<keyword evidence="2 5" id="KW-0436">Ligase</keyword>
<evidence type="ECO:0000259" key="6">
    <source>
        <dbReference type="Pfam" id="PF00501"/>
    </source>
</evidence>
<evidence type="ECO:0000313" key="9">
    <source>
        <dbReference type="Proteomes" id="UP000694845"/>
    </source>
</evidence>
<gene>
    <name evidence="10" type="primary">LOC110979053</name>
</gene>
<evidence type="ECO:0000256" key="1">
    <source>
        <dbReference type="ARBA" id="ARBA00006432"/>
    </source>
</evidence>
<dbReference type="InterPro" id="IPR011904">
    <property type="entry name" value="Ac_CoA_lig"/>
</dbReference>